<dbReference type="OrthoDB" id="1683192at2"/>
<dbReference type="RefSeq" id="WP_135349092.1">
    <property type="nucleotide sequence ID" value="NZ_SRJD01000014.1"/>
</dbReference>
<evidence type="ECO:0000313" key="2">
    <source>
        <dbReference type="Proteomes" id="UP000298347"/>
    </source>
</evidence>
<protein>
    <submittedName>
        <fullName evidence="1">Uncharacterized protein</fullName>
    </submittedName>
</protein>
<dbReference type="EMBL" id="SRJD01000014">
    <property type="protein sequence ID" value="TGA97404.1"/>
    <property type="molecule type" value="Genomic_DNA"/>
</dbReference>
<evidence type="ECO:0000313" key="1">
    <source>
        <dbReference type="EMBL" id="TGA97404.1"/>
    </source>
</evidence>
<organism evidence="1 2">
    <name type="scientific">Sporolactobacillus shoreae</name>
    <dbReference type="NCBI Taxonomy" id="1465501"/>
    <lineage>
        <taxon>Bacteria</taxon>
        <taxon>Bacillati</taxon>
        <taxon>Bacillota</taxon>
        <taxon>Bacilli</taxon>
        <taxon>Bacillales</taxon>
        <taxon>Sporolactobacillaceae</taxon>
        <taxon>Sporolactobacillus</taxon>
    </lineage>
</organism>
<sequence length="200" mass="23110">MKFIVKEERREIKQPTVQKVLDLIATRLQSDCYYNGLIVDGHPIDGDYATYISTHLDDIHELELVTQTLEQMLYNNLVMARDYLERAMENLPLLADHFYAGPKVPDWQGFSNFVQGMEWIGKLVETIRENKRIYGKHADQFLDLYGNLRNQLKVLEDAVAVKDTVTIPDTILYELQPQLLELKNAIGSILVRKGKINDTE</sequence>
<accession>A0A4Z0GNB5</accession>
<keyword evidence="2" id="KW-1185">Reference proteome</keyword>
<reference evidence="1 2" key="1">
    <citation type="journal article" date="2015" name="Int. J. Syst. Evol. Microbiol.">
        <title>Sporolactobacillus shoreae sp. nov. and Sporolactobacillus spathodeae sp. nov., two spore-forming lactic acid bacteria isolated from tree barks in Thailand.</title>
        <authorList>
            <person name="Thamacharoensuk T."/>
            <person name="Kitahara M."/>
            <person name="Ohkuma M."/>
            <person name="Thongchul N."/>
            <person name="Tanasupawat S."/>
        </authorList>
    </citation>
    <scope>NUCLEOTIDE SEQUENCE [LARGE SCALE GENOMIC DNA]</scope>
    <source>
        <strain evidence="1 2">BK92</strain>
    </source>
</reference>
<gene>
    <name evidence="1" type="ORF">E4665_12320</name>
</gene>
<dbReference type="Proteomes" id="UP000298347">
    <property type="component" value="Unassembled WGS sequence"/>
</dbReference>
<proteinExistence type="predicted"/>
<dbReference type="AlphaFoldDB" id="A0A4Z0GNB5"/>
<comment type="caution">
    <text evidence="1">The sequence shown here is derived from an EMBL/GenBank/DDBJ whole genome shotgun (WGS) entry which is preliminary data.</text>
</comment>
<name>A0A4Z0GNB5_9BACL</name>